<dbReference type="InterPro" id="IPR046457">
    <property type="entry name" value="PMI_typeI_cat"/>
</dbReference>
<accession>A0A644W3I9</accession>
<dbReference type="CDD" id="cd07010">
    <property type="entry name" value="cupin_PMI_type_I_N_bac"/>
    <property type="match status" value="1"/>
</dbReference>
<dbReference type="SUPFAM" id="SSF51182">
    <property type="entry name" value="RmlC-like cupins"/>
    <property type="match status" value="1"/>
</dbReference>
<comment type="caution">
    <text evidence="5">The sequence shown here is derived from an EMBL/GenBank/DDBJ whole genome shotgun (WGS) entry which is preliminary data.</text>
</comment>
<sequence>MYPIRFENLYYEKIWGGRDFETFRNNMPEGEIGESWDIACHPNGTGVVENGSLKGTKFDDLIKEYGHKLVGEKVTLEKFPLLIKLINSKEKLSVQVHPGDEYAAKYENDYGKTEAWYVIDAKPGASLIVGTKDCTKEQFEESIKNNNVESYLNKIEVKKGDCFLINSGLVHAICEGVIIAEIQQNSDVTYRVYDYGRPREIHVEKALEVINFDLQCENLSEKQEVSYEGYKHSLLCKNEYFGMEKIAITSEYKDVSDIEKFDMYTCVDGEGVIVGKDFEEVIKTGDSYLIPATLGEYKIKGNAIVLKSYPVIA</sequence>
<dbReference type="InterPro" id="IPR011051">
    <property type="entry name" value="RmlC_Cupin_sf"/>
</dbReference>
<keyword evidence="1" id="KW-0479">Metal-binding</keyword>
<dbReference type="Pfam" id="PF20511">
    <property type="entry name" value="PMI_typeI_cat"/>
    <property type="match status" value="1"/>
</dbReference>
<dbReference type="EMBL" id="VSSQ01000599">
    <property type="protein sequence ID" value="MPL98271.1"/>
    <property type="molecule type" value="Genomic_DNA"/>
</dbReference>
<dbReference type="GO" id="GO:0005975">
    <property type="term" value="P:carbohydrate metabolic process"/>
    <property type="evidence" value="ECO:0007669"/>
    <property type="project" value="InterPro"/>
</dbReference>
<dbReference type="PIRSF" id="PIRSF036894">
    <property type="entry name" value="PMI_Firm_short"/>
    <property type="match status" value="1"/>
</dbReference>
<dbReference type="EC" id="5.3.1.8" evidence="5"/>
<gene>
    <name evidence="5" type="primary">manA_6</name>
    <name evidence="5" type="ORF">SDC9_44471</name>
</gene>
<dbReference type="InterPro" id="IPR051804">
    <property type="entry name" value="Carb_Metab_Reg_Kinase/Isom"/>
</dbReference>
<dbReference type="Pfam" id="PF21621">
    <property type="entry name" value="MPI_cupin_dom"/>
    <property type="match status" value="1"/>
</dbReference>
<evidence type="ECO:0000256" key="2">
    <source>
        <dbReference type="ARBA" id="ARBA00022833"/>
    </source>
</evidence>
<organism evidence="5">
    <name type="scientific">bioreactor metagenome</name>
    <dbReference type="NCBI Taxonomy" id="1076179"/>
    <lineage>
        <taxon>unclassified sequences</taxon>
        <taxon>metagenomes</taxon>
        <taxon>ecological metagenomes</taxon>
    </lineage>
</organism>
<dbReference type="PANTHER" id="PTHR42742">
    <property type="entry name" value="TRANSCRIPTIONAL REPRESSOR MPRA"/>
    <property type="match status" value="1"/>
</dbReference>
<dbReference type="InterPro" id="IPR014628">
    <property type="entry name" value="Man6P_isomerase_Firm_short"/>
</dbReference>
<evidence type="ECO:0000313" key="5">
    <source>
        <dbReference type="EMBL" id="MPL98271.1"/>
    </source>
</evidence>
<dbReference type="InterPro" id="IPR014710">
    <property type="entry name" value="RmlC-like_jellyroll"/>
</dbReference>
<keyword evidence="5" id="KW-0413">Isomerase</keyword>
<protein>
    <submittedName>
        <fullName evidence="5">Mannose-6-phosphate isomerase ManA</fullName>
        <ecNumber evidence="5">5.3.1.8</ecNumber>
    </submittedName>
</protein>
<evidence type="ECO:0000256" key="1">
    <source>
        <dbReference type="ARBA" id="ARBA00022723"/>
    </source>
</evidence>
<dbReference type="AlphaFoldDB" id="A0A644W3I9"/>
<dbReference type="GO" id="GO:0004476">
    <property type="term" value="F:mannose-6-phosphate isomerase activity"/>
    <property type="evidence" value="ECO:0007669"/>
    <property type="project" value="UniProtKB-EC"/>
</dbReference>
<evidence type="ECO:0000259" key="3">
    <source>
        <dbReference type="Pfam" id="PF20511"/>
    </source>
</evidence>
<dbReference type="GO" id="GO:0008270">
    <property type="term" value="F:zinc ion binding"/>
    <property type="evidence" value="ECO:0007669"/>
    <property type="project" value="InterPro"/>
</dbReference>
<feature type="domain" description="Mannose-6-phosphate isomerase cupin" evidence="4">
    <location>
        <begin position="237"/>
        <end position="310"/>
    </location>
</feature>
<evidence type="ECO:0000259" key="4">
    <source>
        <dbReference type="Pfam" id="PF21621"/>
    </source>
</evidence>
<dbReference type="Gene3D" id="2.60.120.10">
    <property type="entry name" value="Jelly Rolls"/>
    <property type="match status" value="2"/>
</dbReference>
<proteinExistence type="predicted"/>
<keyword evidence="2" id="KW-0862">Zinc</keyword>
<dbReference type="InterPro" id="IPR049071">
    <property type="entry name" value="MPI_cupin_dom"/>
</dbReference>
<dbReference type="PANTHER" id="PTHR42742:SF3">
    <property type="entry name" value="FRUCTOKINASE"/>
    <property type="match status" value="1"/>
</dbReference>
<reference evidence="5" key="1">
    <citation type="submission" date="2019-08" db="EMBL/GenBank/DDBJ databases">
        <authorList>
            <person name="Kucharzyk K."/>
            <person name="Murdoch R.W."/>
            <person name="Higgins S."/>
            <person name="Loffler F."/>
        </authorList>
    </citation>
    <scope>NUCLEOTIDE SEQUENCE</scope>
</reference>
<name>A0A644W3I9_9ZZZZ</name>
<feature type="domain" description="Phosphomannose isomerase type I catalytic" evidence="3">
    <location>
        <begin position="6"/>
        <end position="106"/>
    </location>
</feature>